<dbReference type="EMBL" id="PCTT01000014">
    <property type="protein sequence ID" value="PIP87267.1"/>
    <property type="molecule type" value="Genomic_DNA"/>
</dbReference>
<keyword evidence="5" id="KW-0004">4Fe-4S</keyword>
<dbReference type="SMART" id="SM00986">
    <property type="entry name" value="UDG"/>
    <property type="match status" value="1"/>
</dbReference>
<accession>A0A2H0DYL8</accession>
<keyword evidence="7" id="KW-0227">DNA damage</keyword>
<dbReference type="InterPro" id="IPR005122">
    <property type="entry name" value="Uracil-DNA_glycosylase-like"/>
</dbReference>
<dbReference type="PANTHER" id="PTHR33693">
    <property type="entry name" value="TYPE-5 URACIL-DNA GLYCOSYLASE"/>
    <property type="match status" value="1"/>
</dbReference>
<dbReference type="Proteomes" id="UP000231143">
    <property type="component" value="Unassembled WGS sequence"/>
</dbReference>
<evidence type="ECO:0000256" key="8">
    <source>
        <dbReference type="ARBA" id="ARBA00022801"/>
    </source>
</evidence>
<comment type="similarity">
    <text evidence="2">Belongs to the uracil-DNA glycosylase (UDG) superfamily. Type 4 (UDGa) family.</text>
</comment>
<dbReference type="Gene3D" id="3.40.470.10">
    <property type="entry name" value="Uracil-DNA glycosylase-like domain"/>
    <property type="match status" value="1"/>
</dbReference>
<evidence type="ECO:0000313" key="13">
    <source>
        <dbReference type="EMBL" id="PIP87267.1"/>
    </source>
</evidence>
<evidence type="ECO:0000256" key="11">
    <source>
        <dbReference type="ARBA" id="ARBA00023204"/>
    </source>
</evidence>
<dbReference type="SUPFAM" id="SSF52141">
    <property type="entry name" value="Uracil-DNA glycosylase-like"/>
    <property type="match status" value="1"/>
</dbReference>
<dbReference type="GO" id="GO:0051539">
    <property type="term" value="F:4 iron, 4 sulfur cluster binding"/>
    <property type="evidence" value="ECO:0007669"/>
    <property type="project" value="UniProtKB-KW"/>
</dbReference>
<reference evidence="13 14" key="1">
    <citation type="submission" date="2017-09" db="EMBL/GenBank/DDBJ databases">
        <title>Depth-based differentiation of microbial function through sediment-hosted aquifers and enrichment of novel symbionts in the deep terrestrial subsurface.</title>
        <authorList>
            <person name="Probst A.J."/>
            <person name="Ladd B."/>
            <person name="Jarett J.K."/>
            <person name="Geller-Mcgrath D.E."/>
            <person name="Sieber C.M."/>
            <person name="Emerson J.B."/>
            <person name="Anantharaman K."/>
            <person name="Thomas B.C."/>
            <person name="Malmstrom R."/>
            <person name="Stieglmeier M."/>
            <person name="Klingl A."/>
            <person name="Woyke T."/>
            <person name="Ryan C.M."/>
            <person name="Banfield J.F."/>
        </authorList>
    </citation>
    <scope>NUCLEOTIDE SEQUENCE [LARGE SCALE GENOMIC DNA]</scope>
    <source>
        <strain evidence="13">CG22_combo_CG10-13_8_21_14_all_36_13</strain>
    </source>
</reference>
<keyword evidence="11" id="KW-0234">DNA repair</keyword>
<comment type="caution">
    <text evidence="13">The sequence shown here is derived from an EMBL/GenBank/DDBJ whole genome shotgun (WGS) entry which is preliminary data.</text>
</comment>
<dbReference type="GO" id="GO:0046872">
    <property type="term" value="F:metal ion binding"/>
    <property type="evidence" value="ECO:0007669"/>
    <property type="project" value="UniProtKB-KW"/>
</dbReference>
<comment type="catalytic activity">
    <reaction evidence="1">
        <text>Hydrolyzes single-stranded DNA or mismatched double-stranded DNA and polynucleotides, releasing free uracil.</text>
        <dbReference type="EC" id="3.2.2.27"/>
    </reaction>
</comment>
<evidence type="ECO:0000256" key="4">
    <source>
        <dbReference type="ARBA" id="ARBA00019403"/>
    </source>
</evidence>
<proteinExistence type="inferred from homology"/>
<organism evidence="13 14">
    <name type="scientific">Candidatus Campbellbacteria bacterium CG22_combo_CG10-13_8_21_14_all_36_13</name>
    <dbReference type="NCBI Taxonomy" id="1974529"/>
    <lineage>
        <taxon>Bacteria</taxon>
        <taxon>Candidatus Campbelliibacteriota</taxon>
    </lineage>
</organism>
<evidence type="ECO:0000256" key="6">
    <source>
        <dbReference type="ARBA" id="ARBA00022723"/>
    </source>
</evidence>
<dbReference type="GO" id="GO:0006281">
    <property type="term" value="P:DNA repair"/>
    <property type="evidence" value="ECO:0007669"/>
    <property type="project" value="UniProtKB-KW"/>
</dbReference>
<keyword evidence="9" id="KW-0408">Iron</keyword>
<name>A0A2H0DYL8_9BACT</name>
<evidence type="ECO:0000256" key="7">
    <source>
        <dbReference type="ARBA" id="ARBA00022763"/>
    </source>
</evidence>
<dbReference type="Pfam" id="PF03167">
    <property type="entry name" value="UDG"/>
    <property type="match status" value="1"/>
</dbReference>
<evidence type="ECO:0000259" key="12">
    <source>
        <dbReference type="SMART" id="SM00986"/>
    </source>
</evidence>
<keyword evidence="6" id="KW-0479">Metal-binding</keyword>
<keyword evidence="8" id="KW-0378">Hydrolase</keyword>
<feature type="domain" description="Uracil-DNA glycosylase-like" evidence="12">
    <location>
        <begin position="29"/>
        <end position="185"/>
    </location>
</feature>
<dbReference type="InterPro" id="IPR051536">
    <property type="entry name" value="UDG_Type-4/5"/>
</dbReference>
<dbReference type="AlphaFoldDB" id="A0A2H0DYL8"/>
<evidence type="ECO:0000256" key="2">
    <source>
        <dbReference type="ARBA" id="ARBA00006521"/>
    </source>
</evidence>
<protein>
    <recommendedName>
        <fullName evidence="4">Type-4 uracil-DNA glycosylase</fullName>
        <ecNumber evidence="3">3.2.2.27</ecNumber>
    </recommendedName>
</protein>
<dbReference type="EC" id="3.2.2.27" evidence="3"/>
<sequence length="192" mass="22081">MSEIEKELVALEKSPLYRYRVKNNYQVVIGEGDLNSKIVFIGEASGKKEAETGKPFCGASGKVLDELLTHIGLARESVYITNIIKDRPPENRDPRPEEIELYTPFLLRQIEIIQPKVIATLGRYAMDFIMRQYGLEFEILPISQAHGKKFISKTKWGDLYIIPLYHPAVAVYNRNKLDELKKDFKILKKVII</sequence>
<dbReference type="NCBIfam" id="TIGR00758">
    <property type="entry name" value="UDG_fam4"/>
    <property type="match status" value="1"/>
</dbReference>
<evidence type="ECO:0000256" key="9">
    <source>
        <dbReference type="ARBA" id="ARBA00023004"/>
    </source>
</evidence>
<keyword evidence="10" id="KW-0411">Iron-sulfur</keyword>
<dbReference type="PANTHER" id="PTHR33693:SF1">
    <property type="entry name" value="TYPE-4 URACIL-DNA GLYCOSYLASE"/>
    <property type="match status" value="1"/>
</dbReference>
<dbReference type="SMART" id="SM00987">
    <property type="entry name" value="UreE_C"/>
    <property type="match status" value="1"/>
</dbReference>
<dbReference type="CDD" id="cd10030">
    <property type="entry name" value="UDG-F4_TTUDGA_SPO1dp_like"/>
    <property type="match status" value="1"/>
</dbReference>
<evidence type="ECO:0000256" key="5">
    <source>
        <dbReference type="ARBA" id="ARBA00022485"/>
    </source>
</evidence>
<evidence type="ECO:0000256" key="3">
    <source>
        <dbReference type="ARBA" id="ARBA00012030"/>
    </source>
</evidence>
<evidence type="ECO:0000256" key="10">
    <source>
        <dbReference type="ARBA" id="ARBA00023014"/>
    </source>
</evidence>
<evidence type="ECO:0000313" key="14">
    <source>
        <dbReference type="Proteomes" id="UP000231143"/>
    </source>
</evidence>
<evidence type="ECO:0000256" key="1">
    <source>
        <dbReference type="ARBA" id="ARBA00001400"/>
    </source>
</evidence>
<dbReference type="InterPro" id="IPR036895">
    <property type="entry name" value="Uracil-DNA_glycosylase-like_sf"/>
</dbReference>
<gene>
    <name evidence="13" type="ORF">COW81_01180</name>
</gene>
<dbReference type="InterPro" id="IPR005273">
    <property type="entry name" value="Ura-DNA_glyco_family4"/>
</dbReference>
<dbReference type="GO" id="GO:0004844">
    <property type="term" value="F:uracil DNA N-glycosylase activity"/>
    <property type="evidence" value="ECO:0007669"/>
    <property type="project" value="UniProtKB-EC"/>
</dbReference>